<proteinExistence type="predicted"/>
<dbReference type="Proteomes" id="UP001357223">
    <property type="component" value="Chromosome"/>
</dbReference>
<name>A0ABZ2CFA1_9BACI</name>
<reference evidence="1 2" key="1">
    <citation type="submission" date="2023-10" db="EMBL/GenBank/DDBJ databases">
        <title>Niallia locisalis sp.nov. isolated from a salt pond sample.</title>
        <authorList>
            <person name="Li X.-J."/>
            <person name="Dong L."/>
        </authorList>
    </citation>
    <scope>NUCLEOTIDE SEQUENCE [LARGE SCALE GENOMIC DNA]</scope>
    <source>
        <strain evidence="1 2">DSM 29761</strain>
    </source>
</reference>
<evidence type="ECO:0000313" key="2">
    <source>
        <dbReference type="Proteomes" id="UP001357223"/>
    </source>
</evidence>
<sequence>MKVVFASTPDQQEKITELIRQVYSDVFPNYFSDNEIAKFERHNVLHISSSQFEQLDTLKDAFQVITSLQTLISILESDRLDEQYIETYYKNISILEQYGLYFPFEFQQFVDLKISGNNDLSIYSRAANELLV</sequence>
<dbReference type="EMBL" id="CP137640">
    <property type="protein sequence ID" value="WVX82395.1"/>
    <property type="molecule type" value="Genomic_DNA"/>
</dbReference>
<accession>A0ABZ2CFA1</accession>
<dbReference type="Pfam" id="PF17326">
    <property type="entry name" value="DUF5365"/>
    <property type="match status" value="1"/>
</dbReference>
<evidence type="ECO:0000313" key="1">
    <source>
        <dbReference type="EMBL" id="WVX82395.1"/>
    </source>
</evidence>
<dbReference type="RefSeq" id="WP_338451297.1">
    <property type="nucleotide sequence ID" value="NZ_CP137640.1"/>
</dbReference>
<organism evidence="1 2">
    <name type="scientific">Niallia oryzisoli</name>
    <dbReference type="NCBI Taxonomy" id="1737571"/>
    <lineage>
        <taxon>Bacteria</taxon>
        <taxon>Bacillati</taxon>
        <taxon>Bacillota</taxon>
        <taxon>Bacilli</taxon>
        <taxon>Bacillales</taxon>
        <taxon>Bacillaceae</taxon>
        <taxon>Niallia</taxon>
    </lineage>
</organism>
<dbReference type="InterPro" id="IPR020355">
    <property type="entry name" value="Uncharacterised_YhcU"/>
</dbReference>
<protein>
    <submittedName>
        <fullName evidence="1">YhcU family protein</fullName>
    </submittedName>
</protein>
<gene>
    <name evidence="1" type="ORF">R4Z09_05275</name>
</gene>
<keyword evidence="2" id="KW-1185">Reference proteome</keyword>